<dbReference type="Gene3D" id="1.20.1090.10">
    <property type="entry name" value="Dehydroquinate synthase-like - alpha domain"/>
    <property type="match status" value="1"/>
</dbReference>
<keyword evidence="6" id="KW-1185">Reference proteome</keyword>
<keyword evidence="2 5" id="KW-0560">Oxidoreductase</keyword>
<feature type="domain" description="Alcohol dehydrogenase iron-type/glycerol dehydrogenase GldA" evidence="3">
    <location>
        <begin position="8"/>
        <end position="178"/>
    </location>
</feature>
<dbReference type="Proteomes" id="UP001559025">
    <property type="component" value="Unassembled WGS sequence"/>
</dbReference>
<reference evidence="5 6" key="1">
    <citation type="submission" date="2024-01" db="EMBL/GenBank/DDBJ databases">
        <title>New evidence supports the origin of RcGTA from prophage.</title>
        <authorList>
            <person name="Xu Y."/>
            <person name="Liu B."/>
            <person name="Chen F."/>
        </authorList>
    </citation>
    <scope>NUCLEOTIDE SEQUENCE [LARGE SCALE GENOMIC DNA]</scope>
    <source>
        <strain evidence="5 6">CBW1107-2</strain>
    </source>
</reference>
<dbReference type="Pfam" id="PF00465">
    <property type="entry name" value="Fe-ADH"/>
    <property type="match status" value="1"/>
</dbReference>
<evidence type="ECO:0000259" key="3">
    <source>
        <dbReference type="Pfam" id="PF00465"/>
    </source>
</evidence>
<dbReference type="EMBL" id="JAZHFV010000002">
    <property type="protein sequence ID" value="MEX4006983.1"/>
    <property type="molecule type" value="Genomic_DNA"/>
</dbReference>
<evidence type="ECO:0000259" key="4">
    <source>
        <dbReference type="Pfam" id="PF25137"/>
    </source>
</evidence>
<protein>
    <submittedName>
        <fullName evidence="5">Iron-containing alcohol dehydrogenase</fullName>
        <ecNumber evidence="5">1.1.1.1</ecNumber>
    </submittedName>
</protein>
<proteinExistence type="inferred from homology"/>
<evidence type="ECO:0000256" key="2">
    <source>
        <dbReference type="ARBA" id="ARBA00023002"/>
    </source>
</evidence>
<dbReference type="Pfam" id="PF25137">
    <property type="entry name" value="ADH_Fe_C"/>
    <property type="match status" value="1"/>
</dbReference>
<dbReference type="InterPro" id="IPR056798">
    <property type="entry name" value="ADH_Fe_C"/>
</dbReference>
<comment type="similarity">
    <text evidence="1">Belongs to the iron-containing alcohol dehydrogenase family.</text>
</comment>
<evidence type="ECO:0000313" key="5">
    <source>
        <dbReference type="EMBL" id="MEX4006983.1"/>
    </source>
</evidence>
<dbReference type="PANTHER" id="PTHR11496">
    <property type="entry name" value="ALCOHOL DEHYDROGENASE"/>
    <property type="match status" value="1"/>
</dbReference>
<dbReference type="EC" id="1.1.1.1" evidence="5"/>
<accession>A0ABV3WQP1</accession>
<organism evidence="5 6">
    <name type="scientific">Neoaquamicrobium sediminum</name>
    <dbReference type="NCBI Taxonomy" id="1849104"/>
    <lineage>
        <taxon>Bacteria</taxon>
        <taxon>Pseudomonadati</taxon>
        <taxon>Pseudomonadota</taxon>
        <taxon>Alphaproteobacteria</taxon>
        <taxon>Hyphomicrobiales</taxon>
        <taxon>Phyllobacteriaceae</taxon>
        <taxon>Neoaquamicrobium</taxon>
    </lineage>
</organism>
<evidence type="ECO:0000313" key="6">
    <source>
        <dbReference type="Proteomes" id="UP001559025"/>
    </source>
</evidence>
<dbReference type="InterPro" id="IPR001670">
    <property type="entry name" value="ADH_Fe/GldA"/>
</dbReference>
<dbReference type="GO" id="GO:0004022">
    <property type="term" value="F:alcohol dehydrogenase (NAD+) activity"/>
    <property type="evidence" value="ECO:0007669"/>
    <property type="project" value="UniProtKB-EC"/>
</dbReference>
<comment type="caution">
    <text evidence="5">The sequence shown here is derived from an EMBL/GenBank/DDBJ whole genome shotgun (WGS) entry which is preliminary data.</text>
</comment>
<dbReference type="Gene3D" id="3.40.50.1970">
    <property type="match status" value="1"/>
</dbReference>
<dbReference type="PANTHER" id="PTHR11496:SF102">
    <property type="entry name" value="ALCOHOL DEHYDROGENASE 4"/>
    <property type="match status" value="1"/>
</dbReference>
<feature type="domain" description="Fe-containing alcohol dehydrogenase-like C-terminal" evidence="4">
    <location>
        <begin position="189"/>
        <end position="376"/>
    </location>
</feature>
<dbReference type="RefSeq" id="WP_368802230.1">
    <property type="nucleotide sequence ID" value="NZ_JAZHFV010000002.1"/>
</dbReference>
<gene>
    <name evidence="5" type="ORF">V1479_06680</name>
</gene>
<evidence type="ECO:0000256" key="1">
    <source>
        <dbReference type="ARBA" id="ARBA00007358"/>
    </source>
</evidence>
<sequence>MSLISYVTKIHFAENVLEDALEAELERLGLCRPMIVSDNGTSRRNVLDRLLAAVPRPVSPTVYESGCCRATEEACAEAANLYLDCEADGLIAFGGAAAFNLTKAVALRVSHDGALRNYAGTEGGRPRILDIIPPMIAIPTIAGSCAETVGIAVVSLRDGSNVSFVSQFLTPRVVICDPTLTLDLPAGDTAAAGMDALTHCLETYISTAYNPPADGIARDGLRRAIAHLERAVADGSDLNARREMMAAALNGALANQKGLGGVHAMSHALSGVVSGTLDHGATNAVLLPLVLEFNAPAVADRYEDIKREFRLPARASLADAIMRLRERIALPARLGDIGVIGGDLPRAATLAAADYANRTNPRHAGAHDYLSMLQAAL</sequence>
<name>A0ABV3WQP1_9HYPH</name>
<dbReference type="SUPFAM" id="SSF56796">
    <property type="entry name" value="Dehydroquinate synthase-like"/>
    <property type="match status" value="1"/>
</dbReference>
<dbReference type="InterPro" id="IPR039697">
    <property type="entry name" value="Alcohol_dehydrogenase_Fe"/>
</dbReference>